<name>A0ABW0F8M7_9HYPH</name>
<proteinExistence type="predicted"/>
<gene>
    <name evidence="1" type="ORF">ACFPK2_18700</name>
</gene>
<dbReference type="InterPro" id="IPR008018">
    <property type="entry name" value="Phage_tail_attach_FII"/>
</dbReference>
<organism evidence="1 2">
    <name type="scientific">Bosea minatitlanensis</name>
    <dbReference type="NCBI Taxonomy" id="128782"/>
    <lineage>
        <taxon>Bacteria</taxon>
        <taxon>Pseudomonadati</taxon>
        <taxon>Pseudomonadota</taxon>
        <taxon>Alphaproteobacteria</taxon>
        <taxon>Hyphomicrobiales</taxon>
        <taxon>Boseaceae</taxon>
        <taxon>Bosea</taxon>
    </lineage>
</organism>
<sequence length="105" mass="11599">MGMSAFAKAIDDLFGDPNIGRDAVYTPDGGSAVPVRIIARRADEITGFGEARLWSETTRVDLRLAEVPNPRAGDRIEIDGDTFIIQGEPVRDRERLVWTLDLRSA</sequence>
<evidence type="ECO:0000313" key="2">
    <source>
        <dbReference type="Proteomes" id="UP001595976"/>
    </source>
</evidence>
<dbReference type="RefSeq" id="WP_260349162.1">
    <property type="nucleotide sequence ID" value="NZ_JAOAOS010000008.1"/>
</dbReference>
<evidence type="ECO:0000313" key="1">
    <source>
        <dbReference type="EMBL" id="MFC5295024.1"/>
    </source>
</evidence>
<dbReference type="Pfam" id="PF05354">
    <property type="entry name" value="Phage_attach"/>
    <property type="match status" value="1"/>
</dbReference>
<protein>
    <submittedName>
        <fullName evidence="1">Uncharacterized protein</fullName>
    </submittedName>
</protein>
<accession>A0ABW0F8M7</accession>
<dbReference type="EMBL" id="JBHSLI010000008">
    <property type="protein sequence ID" value="MFC5295024.1"/>
    <property type="molecule type" value="Genomic_DNA"/>
</dbReference>
<reference evidence="2" key="1">
    <citation type="journal article" date="2019" name="Int. J. Syst. Evol. Microbiol.">
        <title>The Global Catalogue of Microorganisms (GCM) 10K type strain sequencing project: providing services to taxonomists for standard genome sequencing and annotation.</title>
        <authorList>
            <consortium name="The Broad Institute Genomics Platform"/>
            <consortium name="The Broad Institute Genome Sequencing Center for Infectious Disease"/>
            <person name="Wu L."/>
            <person name="Ma J."/>
        </authorList>
    </citation>
    <scope>NUCLEOTIDE SEQUENCE [LARGE SCALE GENOMIC DNA]</scope>
    <source>
        <strain evidence="2">CGMCC 1.15643</strain>
    </source>
</reference>
<keyword evidence="2" id="KW-1185">Reference proteome</keyword>
<dbReference type="Proteomes" id="UP001595976">
    <property type="component" value="Unassembled WGS sequence"/>
</dbReference>
<comment type="caution">
    <text evidence="1">The sequence shown here is derived from an EMBL/GenBank/DDBJ whole genome shotgun (WGS) entry which is preliminary data.</text>
</comment>